<feature type="transmembrane region" description="Helical" evidence="10">
    <location>
        <begin position="437"/>
        <end position="456"/>
    </location>
</feature>
<dbReference type="InterPro" id="IPR018422">
    <property type="entry name" value="Cation/H_exchanger_CPA1"/>
</dbReference>
<keyword evidence="2 9" id="KW-0813">Transport</keyword>
<dbReference type="NCBIfam" id="TIGR00840">
    <property type="entry name" value="b_cpa1"/>
    <property type="match status" value="1"/>
</dbReference>
<comment type="caution">
    <text evidence="13">The sequence shown here is derived from an EMBL/GenBank/DDBJ whole genome shotgun (WGS) entry which is preliminary data.</text>
</comment>
<evidence type="ECO:0000313" key="14">
    <source>
        <dbReference type="Proteomes" id="UP000835052"/>
    </source>
</evidence>
<keyword evidence="11" id="KW-0732">Signal</keyword>
<dbReference type="InterPro" id="IPR006153">
    <property type="entry name" value="Cation/H_exchanger_TM"/>
</dbReference>
<keyword evidence="4 10" id="KW-1133">Transmembrane helix</keyword>
<feature type="chain" id="PRO_5035779998" description="Sodium/hydrogen exchanger" evidence="11">
    <location>
        <begin position="17"/>
        <end position="1147"/>
    </location>
</feature>
<dbReference type="OrthoDB" id="196264at2759"/>
<feature type="transmembrane region" description="Helical" evidence="10">
    <location>
        <begin position="103"/>
        <end position="123"/>
    </location>
</feature>
<feature type="transmembrane region" description="Helical" evidence="10">
    <location>
        <begin position="361"/>
        <end position="383"/>
    </location>
</feature>
<gene>
    <name evidence="13" type="ORF">CAUJ_LOCUS1251</name>
</gene>
<evidence type="ECO:0000256" key="7">
    <source>
        <dbReference type="ARBA" id="ARBA00023136"/>
    </source>
</evidence>
<evidence type="ECO:0000256" key="6">
    <source>
        <dbReference type="ARBA" id="ARBA00023065"/>
    </source>
</evidence>
<comment type="similarity">
    <text evidence="9">Belongs to the monovalent cation:proton antiporter 1 (CPA1) transporter (TC 2.A.36) family.</text>
</comment>
<evidence type="ECO:0000313" key="13">
    <source>
        <dbReference type="EMBL" id="CAD6185332.1"/>
    </source>
</evidence>
<feature type="transmembrane region" description="Helical" evidence="10">
    <location>
        <begin position="468"/>
        <end position="493"/>
    </location>
</feature>
<sequence>MHWATFIVCLGALVLASVESLSSDSPEVGENLPEKLVDFLLSEKEGSNESDGSHHKKSHSHHGVKVASFKLDYVKEPLVLTLFFIVIGIFKLCYHHTKYIRKFLPESCCLIIVGIIIGLVFIGDKTHESVKFLEFNSKTFFFFLLPPIILESAYSLKDRAFIENFGTIVLYAVVGTVLNIALIGGALLFLVYIGLMDVNFGFSALDIFIFASLIAAVDPVAVLAVFQEVGVNKMLYFMVFGESLLNDAVTIVCYNLAIEFKELPSFDFYDCFMGFLAFLCVSLGGLAIGLFCGILSSIITRFTKDVRVVEPVILFGMAYLAYIASELFHFSGIIGLIACGLFQTHYACCNISYKSFASVMYFTKVLSSLSESLIFIILGVMLVNEREWFWSDWHPFFSICSVVLCVLIRFAVTFFLTYIVNQFTGGVRHISFQEQFIIAYGGLRGAVSFSLAFMINEEGEVKNTILSATYMVILFTVFIQGASIKGLVGYFNIRLAKKEDNFRLFMEFNKGMIIHMTQGIEDLCGYKNYNWINRSSAFSKRFVRPLLIKNYDRNNKREDKLLELDRAATMREAIRASPSASSFKRQATIDEMAESGLLPHEMFEDEEHHHSTKEELDRKTEQLTKDVGSIRQLLNNPFEDCYLDRNLTHEEEKEQKRTEHVRHLQNKAKEMASAKAKRSIFGRKSTRKTTHQGLIQSAITSLGVQSMSNNAITSKAAASTPEEDHGLLMRRNDEEEDEEDQACFQTVCSFCIISLESMCTKMFLLLTLVSIVVSISLPEDDFIDGFPAQSFGSTIEKRRLGVRMPNILRFKENEMHLEKRRMGMRLPNIIFLRNDKKNGAHRPLFFPAPFTTISTTTQRNFRETHEIDQMLISDSGKIPPVAHDVLSFLRSHAPILFQRVLLLIDCVLRGCCAPLSSIPMRFFKFVDKDDDYDKSPAELFGLLKFALAVTLHVDVTLLFVMVACLLTSHPIGVWMTIAQVGALIFLSFHIFSDFLALYGLLTLQLSKFLLLTVCWVFALVGLTGLAGAILFSSLMGSNGVQEAFSLIYRQIICVPVDHRFSCVVYVPSALAPIACAICIAIVTFKFIQLRLLKTICNALFIYHNKPGSSSDKSGKSESESDDEDVVVFERVFGRYPGTSSIKDAAVA</sequence>
<evidence type="ECO:0000256" key="3">
    <source>
        <dbReference type="ARBA" id="ARBA00022692"/>
    </source>
</evidence>
<keyword evidence="3 9" id="KW-0812">Transmembrane</keyword>
<dbReference type="PANTHER" id="PTHR10110">
    <property type="entry name" value="SODIUM/HYDROGEN EXCHANGER"/>
    <property type="match status" value="1"/>
</dbReference>
<feature type="transmembrane region" description="Helical" evidence="10">
    <location>
        <begin position="1064"/>
        <end position="1084"/>
    </location>
</feature>
<feature type="transmembrane region" description="Helical" evidence="10">
    <location>
        <begin position="235"/>
        <end position="257"/>
    </location>
</feature>
<feature type="domain" description="Cation/H+ exchanger transmembrane" evidence="12">
    <location>
        <begin position="94"/>
        <end position="487"/>
    </location>
</feature>
<feature type="transmembrane region" description="Helical" evidence="10">
    <location>
        <begin position="1008"/>
        <end position="1031"/>
    </location>
</feature>
<protein>
    <recommendedName>
        <fullName evidence="9">Sodium/hydrogen exchanger</fullName>
    </recommendedName>
</protein>
<organism evidence="13 14">
    <name type="scientific">Caenorhabditis auriculariae</name>
    <dbReference type="NCBI Taxonomy" id="2777116"/>
    <lineage>
        <taxon>Eukaryota</taxon>
        <taxon>Metazoa</taxon>
        <taxon>Ecdysozoa</taxon>
        <taxon>Nematoda</taxon>
        <taxon>Chromadorea</taxon>
        <taxon>Rhabditida</taxon>
        <taxon>Rhabditina</taxon>
        <taxon>Rhabditomorpha</taxon>
        <taxon>Rhabditoidea</taxon>
        <taxon>Rhabditidae</taxon>
        <taxon>Peloderinae</taxon>
        <taxon>Caenorhabditis</taxon>
    </lineage>
</organism>
<evidence type="ECO:0000256" key="2">
    <source>
        <dbReference type="ARBA" id="ARBA00022448"/>
    </source>
</evidence>
<dbReference type="GO" id="GO:0015385">
    <property type="term" value="F:sodium:proton antiporter activity"/>
    <property type="evidence" value="ECO:0007669"/>
    <property type="project" value="InterPro"/>
</dbReference>
<keyword evidence="5" id="KW-0915">Sodium</keyword>
<feature type="transmembrane region" description="Helical" evidence="10">
    <location>
        <begin position="77"/>
        <end position="94"/>
    </location>
</feature>
<feature type="transmembrane region" description="Helical" evidence="10">
    <location>
        <begin position="168"/>
        <end position="195"/>
    </location>
</feature>
<keyword evidence="7 10" id="KW-0472">Membrane</keyword>
<dbReference type="PRINTS" id="PR01084">
    <property type="entry name" value="NAHEXCHNGR"/>
</dbReference>
<dbReference type="Proteomes" id="UP000835052">
    <property type="component" value="Unassembled WGS sequence"/>
</dbReference>
<accession>A0A8S1GRC2</accession>
<keyword evidence="14" id="KW-1185">Reference proteome</keyword>
<evidence type="ECO:0000256" key="11">
    <source>
        <dbReference type="SAM" id="SignalP"/>
    </source>
</evidence>
<keyword evidence="8 9" id="KW-0739">Sodium transport</keyword>
<dbReference type="PANTHER" id="PTHR10110:SF126">
    <property type="entry name" value="NA(+)_H(+) EXCHANGER PROTEIN 7"/>
    <property type="match status" value="1"/>
</dbReference>
<dbReference type="GO" id="GO:0098719">
    <property type="term" value="P:sodium ion import across plasma membrane"/>
    <property type="evidence" value="ECO:0007669"/>
    <property type="project" value="TreeGrafter"/>
</dbReference>
<evidence type="ECO:0000259" key="12">
    <source>
        <dbReference type="Pfam" id="PF00999"/>
    </source>
</evidence>
<feature type="transmembrane region" description="Helical" evidence="10">
    <location>
        <begin position="945"/>
        <end position="968"/>
    </location>
</feature>
<feature type="transmembrane region" description="Helical" evidence="10">
    <location>
        <begin position="308"/>
        <end position="324"/>
    </location>
</feature>
<feature type="transmembrane region" description="Helical" evidence="10">
    <location>
        <begin position="980"/>
        <end position="1001"/>
    </location>
</feature>
<feature type="transmembrane region" description="Helical" evidence="10">
    <location>
        <begin position="207"/>
        <end position="226"/>
    </location>
</feature>
<feature type="transmembrane region" description="Helical" evidence="10">
    <location>
        <begin position="135"/>
        <end position="156"/>
    </location>
</feature>
<feature type="transmembrane region" description="Helical" evidence="10">
    <location>
        <begin position="272"/>
        <end position="296"/>
    </location>
</feature>
<evidence type="ECO:0000256" key="5">
    <source>
        <dbReference type="ARBA" id="ARBA00023053"/>
    </source>
</evidence>
<name>A0A8S1GRC2_9PELO</name>
<evidence type="ECO:0000256" key="10">
    <source>
        <dbReference type="SAM" id="Phobius"/>
    </source>
</evidence>
<keyword evidence="9" id="KW-0050">Antiport</keyword>
<dbReference type="AlphaFoldDB" id="A0A8S1GRC2"/>
<comment type="subcellular location">
    <subcellularLocation>
        <location evidence="1">Membrane</location>
        <topology evidence="1">Multi-pass membrane protein</topology>
    </subcellularLocation>
</comment>
<dbReference type="Pfam" id="PF00999">
    <property type="entry name" value="Na_H_Exchanger"/>
    <property type="match status" value="1"/>
</dbReference>
<dbReference type="EMBL" id="CAJGYM010000002">
    <property type="protein sequence ID" value="CAD6185332.1"/>
    <property type="molecule type" value="Genomic_DNA"/>
</dbReference>
<keyword evidence="6 9" id="KW-0406">Ion transport</keyword>
<feature type="transmembrane region" description="Helical" evidence="10">
    <location>
        <begin position="395"/>
        <end position="416"/>
    </location>
</feature>
<evidence type="ECO:0000256" key="8">
    <source>
        <dbReference type="ARBA" id="ARBA00023201"/>
    </source>
</evidence>
<feature type="transmembrane region" description="Helical" evidence="10">
    <location>
        <begin position="330"/>
        <end position="349"/>
    </location>
</feature>
<evidence type="ECO:0000256" key="1">
    <source>
        <dbReference type="ARBA" id="ARBA00004141"/>
    </source>
</evidence>
<dbReference type="InterPro" id="IPR004709">
    <property type="entry name" value="NaH_exchanger"/>
</dbReference>
<evidence type="ECO:0000256" key="9">
    <source>
        <dbReference type="RuleBase" id="RU003722"/>
    </source>
</evidence>
<dbReference type="GO" id="GO:0015386">
    <property type="term" value="F:potassium:proton antiporter activity"/>
    <property type="evidence" value="ECO:0007669"/>
    <property type="project" value="TreeGrafter"/>
</dbReference>
<dbReference type="GO" id="GO:0051453">
    <property type="term" value="P:regulation of intracellular pH"/>
    <property type="evidence" value="ECO:0007669"/>
    <property type="project" value="TreeGrafter"/>
</dbReference>
<dbReference type="GO" id="GO:0005886">
    <property type="term" value="C:plasma membrane"/>
    <property type="evidence" value="ECO:0007669"/>
    <property type="project" value="TreeGrafter"/>
</dbReference>
<evidence type="ECO:0000256" key="4">
    <source>
        <dbReference type="ARBA" id="ARBA00022989"/>
    </source>
</evidence>
<reference evidence="13" key="1">
    <citation type="submission" date="2020-10" db="EMBL/GenBank/DDBJ databases">
        <authorList>
            <person name="Kikuchi T."/>
        </authorList>
    </citation>
    <scope>NUCLEOTIDE SEQUENCE</scope>
    <source>
        <strain evidence="13">NKZ352</strain>
    </source>
</reference>
<feature type="signal peptide" evidence="11">
    <location>
        <begin position="1"/>
        <end position="16"/>
    </location>
</feature>
<proteinExistence type="inferred from homology"/>
<dbReference type="Gene3D" id="6.10.140.1330">
    <property type="match status" value="1"/>
</dbReference>